<evidence type="ECO:0000256" key="3">
    <source>
        <dbReference type="ARBA" id="ARBA00022989"/>
    </source>
</evidence>
<dbReference type="GO" id="GO:0016020">
    <property type="term" value="C:membrane"/>
    <property type="evidence" value="ECO:0007669"/>
    <property type="project" value="UniProtKB-SubCell"/>
</dbReference>
<dbReference type="AlphaFoldDB" id="A0A9P0TBI6"/>
<comment type="subcellular location">
    <subcellularLocation>
        <location evidence="1">Membrane</location>
        <topology evidence="1">Single-pass membrane protein</topology>
    </subcellularLocation>
</comment>
<dbReference type="EMBL" id="CALOZG010000008">
    <property type="protein sequence ID" value="CAH4029432.1"/>
    <property type="molecule type" value="Genomic_DNA"/>
</dbReference>
<feature type="transmembrane region" description="Helical" evidence="5">
    <location>
        <begin position="39"/>
        <end position="60"/>
    </location>
</feature>
<evidence type="ECO:0000256" key="5">
    <source>
        <dbReference type="SAM" id="Phobius"/>
    </source>
</evidence>
<keyword evidence="2 5" id="KW-0812">Transmembrane</keyword>
<evidence type="ECO:0000256" key="2">
    <source>
        <dbReference type="ARBA" id="ARBA00022692"/>
    </source>
</evidence>
<sequence length="91" mass="10733">MITTSQYYYFIMSKNLRNINLLIMKKYPRTVLYDKLHRGFVLCCVGLTLYGSIILGDHFYKYFKYRRPLMQASKATAEQELLSEGSSEKVM</sequence>
<keyword evidence="3 5" id="KW-1133">Transmembrane helix</keyword>
<accession>A0A9P0TBI6</accession>
<dbReference type="Pfam" id="PF14880">
    <property type="entry name" value="COX14"/>
    <property type="match status" value="1"/>
</dbReference>
<evidence type="ECO:0000256" key="1">
    <source>
        <dbReference type="ARBA" id="ARBA00004167"/>
    </source>
</evidence>
<dbReference type="Proteomes" id="UP001152562">
    <property type="component" value="Unassembled WGS sequence"/>
</dbReference>
<reference evidence="6" key="1">
    <citation type="submission" date="2022-05" db="EMBL/GenBank/DDBJ databases">
        <authorList>
            <person name="Okamura Y."/>
        </authorList>
    </citation>
    <scope>NUCLEOTIDE SEQUENCE</scope>
</reference>
<dbReference type="InterPro" id="IPR029208">
    <property type="entry name" value="COX14"/>
</dbReference>
<protein>
    <submittedName>
        <fullName evidence="6">Uncharacterized protein</fullName>
    </submittedName>
</protein>
<name>A0A9P0TBI6_PIEBR</name>
<keyword evidence="7" id="KW-1185">Reference proteome</keyword>
<keyword evidence="4 5" id="KW-0472">Membrane</keyword>
<organism evidence="6 7">
    <name type="scientific">Pieris brassicae</name>
    <name type="common">White butterfly</name>
    <name type="synonym">Large white butterfly</name>
    <dbReference type="NCBI Taxonomy" id="7116"/>
    <lineage>
        <taxon>Eukaryota</taxon>
        <taxon>Metazoa</taxon>
        <taxon>Ecdysozoa</taxon>
        <taxon>Arthropoda</taxon>
        <taxon>Hexapoda</taxon>
        <taxon>Insecta</taxon>
        <taxon>Pterygota</taxon>
        <taxon>Neoptera</taxon>
        <taxon>Endopterygota</taxon>
        <taxon>Lepidoptera</taxon>
        <taxon>Glossata</taxon>
        <taxon>Ditrysia</taxon>
        <taxon>Papilionoidea</taxon>
        <taxon>Pieridae</taxon>
        <taxon>Pierinae</taxon>
        <taxon>Pieris</taxon>
    </lineage>
</organism>
<comment type="caution">
    <text evidence="6">The sequence shown here is derived from an EMBL/GenBank/DDBJ whole genome shotgun (WGS) entry which is preliminary data.</text>
</comment>
<evidence type="ECO:0000313" key="7">
    <source>
        <dbReference type="Proteomes" id="UP001152562"/>
    </source>
</evidence>
<evidence type="ECO:0000256" key="4">
    <source>
        <dbReference type="ARBA" id="ARBA00023136"/>
    </source>
</evidence>
<gene>
    <name evidence="6" type="ORF">PIBRA_LOCUS6186</name>
</gene>
<evidence type="ECO:0000313" key="6">
    <source>
        <dbReference type="EMBL" id="CAH4029432.1"/>
    </source>
</evidence>
<proteinExistence type="predicted"/>